<reference evidence="6 7" key="1">
    <citation type="submission" date="2013-08" db="EMBL/GenBank/DDBJ databases">
        <title>The genome sequence of Skermanella stibiiresistens.</title>
        <authorList>
            <person name="Zhu W."/>
            <person name="Wang G."/>
        </authorList>
    </citation>
    <scope>NUCLEOTIDE SEQUENCE [LARGE SCALE GENOMIC DNA]</scope>
    <source>
        <strain evidence="6 7">SB22</strain>
    </source>
</reference>
<evidence type="ECO:0000313" key="7">
    <source>
        <dbReference type="Proteomes" id="UP000019486"/>
    </source>
</evidence>
<feature type="transmembrane region" description="Helical" evidence="3">
    <location>
        <begin position="41"/>
        <end position="60"/>
    </location>
</feature>
<keyword evidence="7" id="KW-1185">Reference proteome</keyword>
<feature type="coiled-coil region" evidence="1">
    <location>
        <begin position="190"/>
        <end position="245"/>
    </location>
</feature>
<dbReference type="EMBL" id="AVFL01000010">
    <property type="protein sequence ID" value="EWY39718.1"/>
    <property type="molecule type" value="Genomic_DNA"/>
</dbReference>
<evidence type="ECO:0000259" key="4">
    <source>
        <dbReference type="Pfam" id="PF25917"/>
    </source>
</evidence>
<feature type="domain" description="CusB-like beta-barrel" evidence="5">
    <location>
        <begin position="284"/>
        <end position="326"/>
    </location>
</feature>
<feature type="domain" description="Multidrug resistance protein MdtA-like barrel-sandwich hybrid" evidence="4">
    <location>
        <begin position="86"/>
        <end position="277"/>
    </location>
</feature>
<dbReference type="Gene3D" id="1.10.287.470">
    <property type="entry name" value="Helix hairpin bin"/>
    <property type="match status" value="1"/>
</dbReference>
<dbReference type="Gene3D" id="2.40.30.170">
    <property type="match status" value="1"/>
</dbReference>
<organism evidence="6 7">
    <name type="scientific">Skermanella stibiiresistens SB22</name>
    <dbReference type="NCBI Taxonomy" id="1385369"/>
    <lineage>
        <taxon>Bacteria</taxon>
        <taxon>Pseudomonadati</taxon>
        <taxon>Pseudomonadota</taxon>
        <taxon>Alphaproteobacteria</taxon>
        <taxon>Rhodospirillales</taxon>
        <taxon>Azospirillaceae</taxon>
        <taxon>Skermanella</taxon>
    </lineage>
</organism>
<dbReference type="InterPro" id="IPR058792">
    <property type="entry name" value="Beta-barrel_RND_2"/>
</dbReference>
<keyword evidence="3" id="KW-0812">Transmembrane</keyword>
<comment type="caution">
    <text evidence="6">The sequence shown here is derived from an EMBL/GenBank/DDBJ whole genome shotgun (WGS) entry which is preliminary data.</text>
</comment>
<dbReference type="PANTHER" id="PTHR30386">
    <property type="entry name" value="MEMBRANE FUSION SUBUNIT OF EMRAB-TOLC MULTIDRUG EFFLUX PUMP"/>
    <property type="match status" value="1"/>
</dbReference>
<evidence type="ECO:0000259" key="5">
    <source>
        <dbReference type="Pfam" id="PF25954"/>
    </source>
</evidence>
<dbReference type="InterPro" id="IPR050739">
    <property type="entry name" value="MFP"/>
</dbReference>
<dbReference type="Gene3D" id="2.40.50.100">
    <property type="match status" value="1"/>
</dbReference>
<gene>
    <name evidence="6" type="ORF">N825_04130</name>
</gene>
<dbReference type="SUPFAM" id="SSF111369">
    <property type="entry name" value="HlyD-like secretion proteins"/>
    <property type="match status" value="2"/>
</dbReference>
<name>W9H7E9_9PROT</name>
<dbReference type="Proteomes" id="UP000019486">
    <property type="component" value="Unassembled WGS sequence"/>
</dbReference>
<sequence>MSQIETKRAESPPTTTSPATPTPAAPQPQPVVGAPVTWSPWIVRSAVLGLAFVLVIAFFTRWDLWVGSNIHQSTNDAYLQSDVTPIAAQVTGVIRLVPVGDFQRVKAGDVLAEIADFDYQAKVAQAQAALNAAIAEIASLESQKRVQRTLIDQAIANVKGFEADAWRTRLEQERQLELADNRLAGTPQALQQAQAAAQRADAALQASHAQVDQQKALLDGIDAQQRQAEANRQQQEAALALARINLGYTRITAPADGVVGQRQVRPGQYVAAGSQIITLVPLPTVWAVANYKETQLTRIRVGQPATVKVDAYPDAVLTGRVDSYSPASGSQFALLPPENATGNFTKVVQRIPVKIVLDRPNPVEDLLRPGMSVVVTIDTTEAPTNASPAGAVR</sequence>
<dbReference type="PANTHER" id="PTHR30386:SF24">
    <property type="entry name" value="MULTIDRUG RESISTANCE EFFLUX PUMP"/>
    <property type="match status" value="1"/>
</dbReference>
<feature type="compositionally biased region" description="Pro residues" evidence="2">
    <location>
        <begin position="20"/>
        <end position="29"/>
    </location>
</feature>
<evidence type="ECO:0000256" key="2">
    <source>
        <dbReference type="SAM" id="MobiDB-lite"/>
    </source>
</evidence>
<evidence type="ECO:0000313" key="6">
    <source>
        <dbReference type="EMBL" id="EWY39718.1"/>
    </source>
</evidence>
<feature type="region of interest" description="Disordered" evidence="2">
    <location>
        <begin position="1"/>
        <end position="29"/>
    </location>
</feature>
<keyword evidence="1" id="KW-0175">Coiled coil</keyword>
<evidence type="ECO:0000256" key="3">
    <source>
        <dbReference type="SAM" id="Phobius"/>
    </source>
</evidence>
<feature type="compositionally biased region" description="Basic and acidic residues" evidence="2">
    <location>
        <begin position="1"/>
        <end position="10"/>
    </location>
</feature>
<dbReference type="Pfam" id="PF25917">
    <property type="entry name" value="BSH_RND"/>
    <property type="match status" value="1"/>
</dbReference>
<dbReference type="GO" id="GO:0055085">
    <property type="term" value="P:transmembrane transport"/>
    <property type="evidence" value="ECO:0007669"/>
    <property type="project" value="InterPro"/>
</dbReference>
<dbReference type="STRING" id="1385369.N825_04130"/>
<protein>
    <submittedName>
        <fullName evidence="6">Hemolysin D</fullName>
    </submittedName>
</protein>
<keyword evidence="3" id="KW-0472">Membrane</keyword>
<dbReference type="Pfam" id="PF25954">
    <property type="entry name" value="Beta-barrel_RND_2"/>
    <property type="match status" value="1"/>
</dbReference>
<dbReference type="InterPro" id="IPR058625">
    <property type="entry name" value="MdtA-like_BSH"/>
</dbReference>
<evidence type="ECO:0000256" key="1">
    <source>
        <dbReference type="SAM" id="Coils"/>
    </source>
</evidence>
<dbReference type="AlphaFoldDB" id="W9H7E9"/>
<keyword evidence="3" id="KW-1133">Transmembrane helix</keyword>
<proteinExistence type="predicted"/>
<accession>W9H7E9</accession>